<feature type="domain" description="Lipoyl-binding" evidence="10">
    <location>
        <begin position="85"/>
        <end position="161"/>
    </location>
</feature>
<proteinExistence type="predicted"/>
<sequence>MDLKEIQNLIKFVARSGASEVSLETEDFKITIKTHSGVTYPVESVPVVAHAAPVHQVVEVPSAASPAAPAEPAKPAAPAADESKYLTIKSPMIGTFYRRPAPDKPPFVEVGSEIKKGQVVCIIEAMKLFNEIESEIDGRIVKVLVDDQKPVEYDQPLFLVEPL</sequence>
<comment type="function">
    <text evidence="1 9">This protein is a component of the acetyl coenzyme A carboxylase complex; first, biotin carboxylase catalyzes the carboxylation of the carrier protein and then the transcarboxylase transfers the carboxyl group to form malonyl-CoA.</text>
</comment>
<evidence type="ECO:0000256" key="2">
    <source>
        <dbReference type="ARBA" id="ARBA00005194"/>
    </source>
</evidence>
<dbReference type="PANTHER" id="PTHR45266">
    <property type="entry name" value="OXALOACETATE DECARBOXYLASE ALPHA CHAIN"/>
    <property type="match status" value="1"/>
</dbReference>
<name>A0A369A217_9FLAO</name>
<dbReference type="Proteomes" id="UP000253517">
    <property type="component" value="Unassembled WGS sequence"/>
</dbReference>
<evidence type="ECO:0000256" key="5">
    <source>
        <dbReference type="ARBA" id="ARBA00022832"/>
    </source>
</evidence>
<comment type="pathway">
    <text evidence="2 9">Lipid metabolism; fatty acid biosynthesis.</text>
</comment>
<evidence type="ECO:0000256" key="7">
    <source>
        <dbReference type="ARBA" id="ARBA00023160"/>
    </source>
</evidence>
<dbReference type="UniPathway" id="UPA00094"/>
<evidence type="ECO:0000256" key="1">
    <source>
        <dbReference type="ARBA" id="ARBA00003761"/>
    </source>
</evidence>
<dbReference type="PRINTS" id="PR01071">
    <property type="entry name" value="ACOABIOTINCC"/>
</dbReference>
<keyword evidence="12" id="KW-1185">Reference proteome</keyword>
<reference evidence="11 12" key="1">
    <citation type="submission" date="2018-07" db="EMBL/GenBank/DDBJ databases">
        <title>Genomic Encyclopedia of Type Strains, Phase IV (KMG-IV): sequencing the most valuable type-strain genomes for metagenomic binning, comparative biology and taxonomic classification.</title>
        <authorList>
            <person name="Goeker M."/>
        </authorList>
    </citation>
    <scope>NUCLEOTIDE SEQUENCE [LARGE SCALE GENOMIC DNA]</scope>
    <source>
        <strain evidence="11 12">DSM 21410</strain>
    </source>
</reference>
<dbReference type="Gene3D" id="2.40.50.100">
    <property type="match status" value="1"/>
</dbReference>
<accession>A0A369A217</accession>
<dbReference type="InterPro" id="IPR050709">
    <property type="entry name" value="Biotin_Carboxyl_Carrier/Decarb"/>
</dbReference>
<comment type="caution">
    <text evidence="11">The sequence shown here is derived from an EMBL/GenBank/DDBJ whole genome shotgun (WGS) entry which is preliminary data.</text>
</comment>
<evidence type="ECO:0000256" key="4">
    <source>
        <dbReference type="ARBA" id="ARBA00022516"/>
    </source>
</evidence>
<evidence type="ECO:0000313" key="11">
    <source>
        <dbReference type="EMBL" id="RCX02117.1"/>
    </source>
</evidence>
<evidence type="ECO:0000256" key="9">
    <source>
        <dbReference type="RuleBase" id="RU364072"/>
    </source>
</evidence>
<keyword evidence="4 9" id="KW-0444">Lipid biosynthesis</keyword>
<keyword evidence="8 9" id="KW-0092">Biotin</keyword>
<dbReference type="PROSITE" id="PS00188">
    <property type="entry name" value="BIOTIN"/>
    <property type="match status" value="1"/>
</dbReference>
<dbReference type="GO" id="GO:0003989">
    <property type="term" value="F:acetyl-CoA carboxylase activity"/>
    <property type="evidence" value="ECO:0007669"/>
    <property type="project" value="InterPro"/>
</dbReference>
<protein>
    <recommendedName>
        <fullName evidence="3 9">Biotin carboxyl carrier protein of acetyl-CoA carboxylase</fullName>
    </recommendedName>
</protein>
<keyword evidence="5 9" id="KW-0276">Fatty acid metabolism</keyword>
<evidence type="ECO:0000256" key="8">
    <source>
        <dbReference type="ARBA" id="ARBA00023267"/>
    </source>
</evidence>
<dbReference type="SUPFAM" id="SSF51230">
    <property type="entry name" value="Single hybrid motif"/>
    <property type="match status" value="1"/>
</dbReference>
<dbReference type="RefSeq" id="WP_037359857.1">
    <property type="nucleotide sequence ID" value="NZ_BHZF01000004.1"/>
</dbReference>
<dbReference type="InterPro" id="IPR001882">
    <property type="entry name" value="Biotin_BS"/>
</dbReference>
<evidence type="ECO:0000259" key="10">
    <source>
        <dbReference type="PROSITE" id="PS50968"/>
    </source>
</evidence>
<evidence type="ECO:0000256" key="6">
    <source>
        <dbReference type="ARBA" id="ARBA00023098"/>
    </source>
</evidence>
<keyword evidence="6 9" id="KW-0443">Lipid metabolism</keyword>
<dbReference type="CDD" id="cd06850">
    <property type="entry name" value="biotinyl_domain"/>
    <property type="match status" value="1"/>
</dbReference>
<dbReference type="Pfam" id="PF00364">
    <property type="entry name" value="Biotin_lipoyl"/>
    <property type="match status" value="1"/>
</dbReference>
<dbReference type="InterPro" id="IPR011053">
    <property type="entry name" value="Single_hybrid_motif"/>
</dbReference>
<dbReference type="NCBIfam" id="NF005457">
    <property type="entry name" value="PRK07051.1"/>
    <property type="match status" value="1"/>
</dbReference>
<evidence type="ECO:0000256" key="3">
    <source>
        <dbReference type="ARBA" id="ARBA00017562"/>
    </source>
</evidence>
<organism evidence="11 12">
    <name type="scientific">Schleiferia thermophila</name>
    <dbReference type="NCBI Taxonomy" id="884107"/>
    <lineage>
        <taxon>Bacteria</taxon>
        <taxon>Pseudomonadati</taxon>
        <taxon>Bacteroidota</taxon>
        <taxon>Flavobacteriia</taxon>
        <taxon>Flavobacteriales</taxon>
        <taxon>Schleiferiaceae</taxon>
        <taxon>Schleiferia</taxon>
    </lineage>
</organism>
<dbReference type="GO" id="GO:0009317">
    <property type="term" value="C:acetyl-CoA carboxylase complex"/>
    <property type="evidence" value="ECO:0007669"/>
    <property type="project" value="InterPro"/>
</dbReference>
<evidence type="ECO:0000313" key="12">
    <source>
        <dbReference type="Proteomes" id="UP000253517"/>
    </source>
</evidence>
<dbReference type="GO" id="GO:0006633">
    <property type="term" value="P:fatty acid biosynthetic process"/>
    <property type="evidence" value="ECO:0007669"/>
    <property type="project" value="UniProtKB-UniPathway"/>
</dbReference>
<keyword evidence="7 9" id="KW-0275">Fatty acid biosynthesis</keyword>
<gene>
    <name evidence="11" type="ORF">DES35_10588</name>
</gene>
<dbReference type="InterPro" id="IPR001249">
    <property type="entry name" value="AcCoA_biotinCC"/>
</dbReference>
<dbReference type="AlphaFoldDB" id="A0A369A217"/>
<dbReference type="PANTHER" id="PTHR45266:SF3">
    <property type="entry name" value="OXALOACETATE DECARBOXYLASE ALPHA CHAIN"/>
    <property type="match status" value="1"/>
</dbReference>
<dbReference type="EMBL" id="QPJS01000005">
    <property type="protein sequence ID" value="RCX02117.1"/>
    <property type="molecule type" value="Genomic_DNA"/>
</dbReference>
<dbReference type="NCBIfam" id="TIGR00531">
    <property type="entry name" value="BCCP"/>
    <property type="match status" value="1"/>
</dbReference>
<dbReference type="InterPro" id="IPR000089">
    <property type="entry name" value="Biotin_lipoyl"/>
</dbReference>
<dbReference type="PROSITE" id="PS50968">
    <property type="entry name" value="BIOTINYL_LIPOYL"/>
    <property type="match status" value="1"/>
</dbReference>